<evidence type="ECO:0000256" key="3">
    <source>
        <dbReference type="ARBA" id="ARBA00022989"/>
    </source>
</evidence>
<dbReference type="Pfam" id="PF20684">
    <property type="entry name" value="Fung_rhodopsin"/>
    <property type="match status" value="1"/>
</dbReference>
<dbReference type="InterPro" id="IPR052337">
    <property type="entry name" value="SAT4-like"/>
</dbReference>
<dbReference type="EMBL" id="JAFJYH010000092">
    <property type="protein sequence ID" value="KAG4420038.1"/>
    <property type="molecule type" value="Genomic_DNA"/>
</dbReference>
<dbReference type="InterPro" id="IPR049326">
    <property type="entry name" value="Rhodopsin_dom_fungi"/>
</dbReference>
<dbReference type="PANTHER" id="PTHR33048">
    <property type="entry name" value="PTH11-LIKE INTEGRAL MEMBRANE PROTEIN (AFU_ORTHOLOGUE AFUA_5G11245)"/>
    <property type="match status" value="1"/>
</dbReference>
<dbReference type="GO" id="GO:0016020">
    <property type="term" value="C:membrane"/>
    <property type="evidence" value="ECO:0007669"/>
    <property type="project" value="UniProtKB-SubCell"/>
</dbReference>
<proteinExistence type="inferred from homology"/>
<evidence type="ECO:0000313" key="8">
    <source>
        <dbReference type="Proteomes" id="UP000664132"/>
    </source>
</evidence>
<keyword evidence="2" id="KW-0812">Transmembrane</keyword>
<keyword evidence="4" id="KW-0472">Membrane</keyword>
<evidence type="ECO:0000256" key="4">
    <source>
        <dbReference type="ARBA" id="ARBA00023136"/>
    </source>
</evidence>
<protein>
    <recommendedName>
        <fullName evidence="6">Rhodopsin domain-containing protein</fullName>
    </recommendedName>
</protein>
<evidence type="ECO:0000256" key="1">
    <source>
        <dbReference type="ARBA" id="ARBA00004141"/>
    </source>
</evidence>
<dbReference type="AlphaFoldDB" id="A0A8H7TJP8"/>
<feature type="domain" description="Rhodopsin" evidence="6">
    <location>
        <begin position="1"/>
        <end position="59"/>
    </location>
</feature>
<name>A0A8H7TJP8_9HELO</name>
<accession>A0A8H7TJP8</accession>
<evidence type="ECO:0000259" key="6">
    <source>
        <dbReference type="Pfam" id="PF20684"/>
    </source>
</evidence>
<gene>
    <name evidence="7" type="ORF">IFR04_006797</name>
</gene>
<organism evidence="7 8">
    <name type="scientific">Cadophora malorum</name>
    <dbReference type="NCBI Taxonomy" id="108018"/>
    <lineage>
        <taxon>Eukaryota</taxon>
        <taxon>Fungi</taxon>
        <taxon>Dikarya</taxon>
        <taxon>Ascomycota</taxon>
        <taxon>Pezizomycotina</taxon>
        <taxon>Leotiomycetes</taxon>
        <taxon>Helotiales</taxon>
        <taxon>Ploettnerulaceae</taxon>
        <taxon>Cadophora</taxon>
    </lineage>
</organism>
<dbReference type="Proteomes" id="UP000664132">
    <property type="component" value="Unassembled WGS sequence"/>
</dbReference>
<comment type="caution">
    <text evidence="7">The sequence shown here is derived from an EMBL/GenBank/DDBJ whole genome shotgun (WGS) entry which is preliminary data.</text>
</comment>
<evidence type="ECO:0000256" key="2">
    <source>
        <dbReference type="ARBA" id="ARBA00022692"/>
    </source>
</evidence>
<evidence type="ECO:0000256" key="5">
    <source>
        <dbReference type="ARBA" id="ARBA00038359"/>
    </source>
</evidence>
<evidence type="ECO:0000313" key="7">
    <source>
        <dbReference type="EMBL" id="KAG4420038.1"/>
    </source>
</evidence>
<dbReference type="PANTHER" id="PTHR33048:SF143">
    <property type="entry name" value="EXTRACELLULAR MEMBRANE PROTEIN CFEM DOMAIN-CONTAINING PROTEIN-RELATED"/>
    <property type="match status" value="1"/>
</dbReference>
<sequence>MLSVGLIVTVISILRLKSLVKFASTSNQTWDFFDAGMWSMIELDIGLICVCMPSFRVLLIKVISHFQSEITDSNTSQKRFSVNPNLMLKVEGDLTRSEKRQSVKSEGIAYERNYGVEYTDRGENGSAESVMQMVEIQGGDGMRRRSVA</sequence>
<keyword evidence="8" id="KW-1185">Reference proteome</keyword>
<dbReference type="OrthoDB" id="3563659at2759"/>
<comment type="subcellular location">
    <subcellularLocation>
        <location evidence="1">Membrane</location>
        <topology evidence="1">Multi-pass membrane protein</topology>
    </subcellularLocation>
</comment>
<keyword evidence="3" id="KW-1133">Transmembrane helix</keyword>
<comment type="similarity">
    <text evidence="5">Belongs to the SAT4 family.</text>
</comment>
<reference evidence="7" key="1">
    <citation type="submission" date="2021-02" db="EMBL/GenBank/DDBJ databases">
        <title>Genome sequence Cadophora malorum strain M34.</title>
        <authorList>
            <person name="Stefanovic E."/>
            <person name="Vu D."/>
            <person name="Scully C."/>
            <person name="Dijksterhuis J."/>
            <person name="Roader J."/>
            <person name="Houbraken J."/>
        </authorList>
    </citation>
    <scope>NUCLEOTIDE SEQUENCE</scope>
    <source>
        <strain evidence="7">M34</strain>
    </source>
</reference>